<evidence type="ECO:0000313" key="2">
    <source>
        <dbReference type="Proteomes" id="UP000193200"/>
    </source>
</evidence>
<keyword evidence="2" id="KW-1185">Reference proteome</keyword>
<protein>
    <submittedName>
        <fullName evidence="1">Uncharacterized protein</fullName>
    </submittedName>
</protein>
<reference evidence="1 2" key="1">
    <citation type="submission" date="2017-03" db="EMBL/GenBank/DDBJ databases">
        <authorList>
            <person name="Afonso C.L."/>
            <person name="Miller P.J."/>
            <person name="Scott M.A."/>
            <person name="Spackman E."/>
            <person name="Goraichik I."/>
            <person name="Dimitrov K.M."/>
            <person name="Suarez D.L."/>
            <person name="Swayne D.E."/>
        </authorList>
    </citation>
    <scope>NUCLEOTIDE SEQUENCE [LARGE SCALE GENOMIC DNA]</scope>
    <source>
        <strain evidence="1 2">CECT 7691</strain>
    </source>
</reference>
<dbReference type="PANTHER" id="PTHR21192:SF2">
    <property type="entry name" value="NADH DEHYDROGENASE [UBIQUINONE] 1 ALPHA SUBCOMPLEX ASSEMBLY FACTOR 3"/>
    <property type="match status" value="1"/>
</dbReference>
<evidence type="ECO:0000313" key="1">
    <source>
        <dbReference type="EMBL" id="SLN55906.1"/>
    </source>
</evidence>
<dbReference type="CDD" id="cd00248">
    <property type="entry name" value="Mth938-like"/>
    <property type="match status" value="1"/>
</dbReference>
<dbReference type="Gene3D" id="3.40.1230.10">
    <property type="entry name" value="MTH938-like"/>
    <property type="match status" value="1"/>
</dbReference>
<dbReference type="SUPFAM" id="SSF64076">
    <property type="entry name" value="MTH938-like"/>
    <property type="match status" value="1"/>
</dbReference>
<accession>A0A1Y5T822</accession>
<dbReference type="Proteomes" id="UP000193200">
    <property type="component" value="Unassembled WGS sequence"/>
</dbReference>
<gene>
    <name evidence="1" type="ORF">OCH7691_02403</name>
</gene>
<proteinExistence type="predicted"/>
<dbReference type="InterPro" id="IPR036748">
    <property type="entry name" value="MTH938-like_sf"/>
</dbReference>
<dbReference type="PANTHER" id="PTHR21192">
    <property type="entry name" value="NUCLEAR PROTEIN E3-3"/>
    <property type="match status" value="1"/>
</dbReference>
<dbReference type="Pfam" id="PF04430">
    <property type="entry name" value="DUF498"/>
    <property type="match status" value="1"/>
</dbReference>
<dbReference type="OrthoDB" id="7351393at2"/>
<name>A0A1Y5T822_9PROT</name>
<dbReference type="InParanoid" id="A0A1Y5T822"/>
<dbReference type="EMBL" id="FWFR01000002">
    <property type="protein sequence ID" value="SLN55906.1"/>
    <property type="molecule type" value="Genomic_DNA"/>
</dbReference>
<dbReference type="RefSeq" id="WP_085883765.1">
    <property type="nucleotide sequence ID" value="NZ_FWFR01000002.1"/>
</dbReference>
<organism evidence="1 2">
    <name type="scientific">Oceanibacterium hippocampi</name>
    <dbReference type="NCBI Taxonomy" id="745714"/>
    <lineage>
        <taxon>Bacteria</taxon>
        <taxon>Pseudomonadati</taxon>
        <taxon>Pseudomonadota</taxon>
        <taxon>Alphaproteobacteria</taxon>
        <taxon>Sneathiellales</taxon>
        <taxon>Sneathiellaceae</taxon>
        <taxon>Oceanibacterium</taxon>
    </lineage>
</organism>
<dbReference type="InterPro" id="IPR007523">
    <property type="entry name" value="NDUFAF3/AAMDC"/>
</dbReference>
<sequence length="125" mass="12894">MDITPRLASGRQLINGYGDGGFRVAGTAHAGSVLVFPDRTVAWPVTAFADLDIASLEPVLAAAPAVEILLIGAGAAPAFLDPEIRARIRSAGIVTDVMDSGAAARTFNVLLLEDRRVAAALIAVD</sequence>
<dbReference type="AlphaFoldDB" id="A0A1Y5T822"/>